<accession>F4XPU2</accession>
<dbReference type="EMBL" id="GL890851">
    <property type="protein sequence ID" value="EGJ33309.1"/>
    <property type="molecule type" value="Genomic_DNA"/>
</dbReference>
<organism evidence="1 2">
    <name type="scientific">Moorena producens 3L</name>
    <dbReference type="NCBI Taxonomy" id="489825"/>
    <lineage>
        <taxon>Bacteria</taxon>
        <taxon>Bacillati</taxon>
        <taxon>Cyanobacteriota</taxon>
        <taxon>Cyanophyceae</taxon>
        <taxon>Coleofasciculales</taxon>
        <taxon>Coleofasciculaceae</taxon>
        <taxon>Moorena</taxon>
    </lineage>
</organism>
<evidence type="ECO:0000313" key="2">
    <source>
        <dbReference type="Proteomes" id="UP000003959"/>
    </source>
</evidence>
<dbReference type="HOGENOM" id="CLU_3416879_0_0_3"/>
<name>F4XPU2_9CYAN</name>
<sequence length="26" mass="3032">MDLPNWDAPICREYQAKDKQKAPSKV</sequence>
<reference evidence="2" key="1">
    <citation type="journal article" date="2011" name="Proc. Natl. Acad. Sci. U.S.A.">
        <title>Genomic insights into the physiology and ecology of the marine filamentous cyanobacterium Lyngbya majuscula.</title>
        <authorList>
            <person name="Jones A.C."/>
            <person name="Monroe E.A."/>
            <person name="Podell S."/>
            <person name="Hess W.R."/>
            <person name="Klages S."/>
            <person name="Esquenazi E."/>
            <person name="Niessen S."/>
            <person name="Hoover H."/>
            <person name="Rothmann M."/>
            <person name="Lasken R.S."/>
            <person name="Yates J.R.III."/>
            <person name="Reinhardt R."/>
            <person name="Kube M."/>
            <person name="Burkart M.D."/>
            <person name="Allen E.E."/>
            <person name="Dorrestein P.C."/>
            <person name="Gerwick W.H."/>
            <person name="Gerwick L."/>
        </authorList>
    </citation>
    <scope>NUCLEOTIDE SEQUENCE [LARGE SCALE GENOMIC DNA]</scope>
    <source>
        <strain evidence="2">3L</strain>
    </source>
</reference>
<dbReference type="AlphaFoldDB" id="F4XPU2"/>
<keyword evidence="2" id="KW-1185">Reference proteome</keyword>
<dbReference type="Proteomes" id="UP000003959">
    <property type="component" value="Unassembled WGS sequence"/>
</dbReference>
<gene>
    <name evidence="1" type="ORF">LYNGBM3L_36750</name>
</gene>
<evidence type="ECO:0000313" key="1">
    <source>
        <dbReference type="EMBL" id="EGJ33309.1"/>
    </source>
</evidence>
<proteinExistence type="predicted"/>
<protein>
    <submittedName>
        <fullName evidence="1">Uncharacterized protein</fullName>
    </submittedName>
</protein>